<dbReference type="STRING" id="596327.PORUE0001_0354"/>
<gene>
    <name evidence="1" type="ORF">PORUE0001_0354</name>
</gene>
<accession>C2MD33</accession>
<evidence type="ECO:0000313" key="1">
    <source>
        <dbReference type="EMBL" id="EEK16358.1"/>
    </source>
</evidence>
<dbReference type="EMBL" id="ACLR01000182">
    <property type="protein sequence ID" value="EEK16358.1"/>
    <property type="molecule type" value="Genomic_DNA"/>
</dbReference>
<sequence>MADLDFEQLDRGAVQYMRNHLDPSFIKEYDDDEIFLYVMDLCDDYTETQGDDEEVCLDLDAMAAYVSDHLSQDMGVKMHEDDAYDLVSTLYDYYAEEGLVDVIDTDEDQE</sequence>
<evidence type="ECO:0000313" key="2">
    <source>
        <dbReference type="Proteomes" id="UP000003303"/>
    </source>
</evidence>
<dbReference type="Proteomes" id="UP000003303">
    <property type="component" value="Unassembled WGS sequence"/>
</dbReference>
<name>C2MD33_9PORP</name>
<dbReference type="OrthoDB" id="1012758at2"/>
<comment type="caution">
    <text evidence="1">The sequence shown here is derived from an EMBL/GenBank/DDBJ whole genome shotgun (WGS) entry which is preliminary data.</text>
</comment>
<proteinExistence type="predicted"/>
<dbReference type="RefSeq" id="WP_007365799.1">
    <property type="nucleotide sequence ID" value="NZ_ACLR01000182.1"/>
</dbReference>
<dbReference type="AlphaFoldDB" id="C2MD33"/>
<protein>
    <submittedName>
        <fullName evidence="1">Uncharacterized protein</fullName>
    </submittedName>
</protein>
<keyword evidence="2" id="KW-1185">Reference proteome</keyword>
<reference evidence="1 2" key="1">
    <citation type="submission" date="2009-04" db="EMBL/GenBank/DDBJ databases">
        <authorList>
            <person name="Sebastian Y."/>
            <person name="Madupu R."/>
            <person name="Durkin A.S."/>
            <person name="Torralba M."/>
            <person name="Methe B."/>
            <person name="Sutton G.G."/>
            <person name="Strausberg R.L."/>
            <person name="Nelson K.E."/>
        </authorList>
    </citation>
    <scope>NUCLEOTIDE SEQUENCE [LARGE SCALE GENOMIC DNA]</scope>
    <source>
        <strain evidence="1 2">60-3</strain>
    </source>
</reference>
<organism evidence="1 2">
    <name type="scientific">Porphyromonas uenonis 60-3</name>
    <dbReference type="NCBI Taxonomy" id="596327"/>
    <lineage>
        <taxon>Bacteria</taxon>
        <taxon>Pseudomonadati</taxon>
        <taxon>Bacteroidota</taxon>
        <taxon>Bacteroidia</taxon>
        <taxon>Bacteroidales</taxon>
        <taxon>Porphyromonadaceae</taxon>
        <taxon>Porphyromonas</taxon>
    </lineage>
</organism>